<dbReference type="Pfam" id="PF10551">
    <property type="entry name" value="MULE"/>
    <property type="match status" value="1"/>
</dbReference>
<accession>A0A0B1S100</accession>
<evidence type="ECO:0000313" key="3">
    <source>
        <dbReference type="Proteomes" id="UP000053660"/>
    </source>
</evidence>
<reference evidence="2 3" key="1">
    <citation type="submission" date="2014-03" db="EMBL/GenBank/DDBJ databases">
        <title>Draft genome of the hookworm Oesophagostomum dentatum.</title>
        <authorList>
            <person name="Mitreva M."/>
        </authorList>
    </citation>
    <scope>NUCLEOTIDE SEQUENCE [LARGE SCALE GENOMIC DNA]</scope>
    <source>
        <strain evidence="2 3">OD-Hann</strain>
    </source>
</reference>
<dbReference type="Proteomes" id="UP000053660">
    <property type="component" value="Unassembled WGS sequence"/>
</dbReference>
<dbReference type="InterPro" id="IPR018289">
    <property type="entry name" value="MULE_transposase_dom"/>
</dbReference>
<gene>
    <name evidence="2" type="ORF">OESDEN_23470</name>
</gene>
<evidence type="ECO:0000313" key="2">
    <source>
        <dbReference type="EMBL" id="KHJ76910.1"/>
    </source>
</evidence>
<dbReference type="AlphaFoldDB" id="A0A0B1S100"/>
<proteinExistence type="predicted"/>
<feature type="domain" description="MULE transposase" evidence="1">
    <location>
        <begin position="59"/>
        <end position="143"/>
    </location>
</feature>
<organism evidence="2 3">
    <name type="scientific">Oesophagostomum dentatum</name>
    <name type="common">Nodular worm</name>
    <dbReference type="NCBI Taxonomy" id="61180"/>
    <lineage>
        <taxon>Eukaryota</taxon>
        <taxon>Metazoa</taxon>
        <taxon>Ecdysozoa</taxon>
        <taxon>Nematoda</taxon>
        <taxon>Chromadorea</taxon>
        <taxon>Rhabditida</taxon>
        <taxon>Rhabditina</taxon>
        <taxon>Rhabditomorpha</taxon>
        <taxon>Strongyloidea</taxon>
        <taxon>Strongylidae</taxon>
        <taxon>Oesophagostomum</taxon>
    </lineage>
</organism>
<name>A0A0B1S100_OESDE</name>
<evidence type="ECO:0000259" key="1">
    <source>
        <dbReference type="Pfam" id="PF10551"/>
    </source>
</evidence>
<keyword evidence="3" id="KW-1185">Reference proteome</keyword>
<dbReference type="OrthoDB" id="5839148at2759"/>
<dbReference type="EMBL" id="KN611287">
    <property type="protein sequence ID" value="KHJ76910.1"/>
    <property type="molecule type" value="Genomic_DNA"/>
</dbReference>
<sequence>METICERLRLLPDGSSFVHRLEPTLHIYYSIATVQRAIRNGLHTLVADGVHSFQPRELKKTGQLYTVHGVCNNGVEVPLLYAISSNKTEHVYVDIFGHIKDQFNGAEPDGLCIVLDFERASINAVKRVFPRATVQGCAFHLAMAWNRRRDKVGLSLYLQGPRKCAEVVEWWSTLKGLVFLPRRLHREVRALRAPPVPPEHPAFTACEAFLEYLHDNWYDGMFADLWNKYGMEQLRTTNLAEAYHR</sequence>
<protein>
    <recommendedName>
        <fullName evidence="1">MULE transposase domain-containing protein</fullName>
    </recommendedName>
</protein>